<gene>
    <name evidence="1" type="ORF">DEAC_c43830</name>
</gene>
<proteinExistence type="predicted"/>
<organism evidence="1 2">
    <name type="scientific">Desulfosporosinus acididurans</name>
    <dbReference type="NCBI Taxonomy" id="476652"/>
    <lineage>
        <taxon>Bacteria</taxon>
        <taxon>Bacillati</taxon>
        <taxon>Bacillota</taxon>
        <taxon>Clostridia</taxon>
        <taxon>Eubacteriales</taxon>
        <taxon>Desulfitobacteriaceae</taxon>
        <taxon>Desulfosporosinus</taxon>
    </lineage>
</organism>
<sequence>MNRFQLEKLYEVNGLKDYKLKTPEDLLKTHGIDFREVDGYNRLDDLNKQLYSKFIVNFFNGLGLDSRMTLIPKGIYYAEDFDYLVKENPEDDYYNVAGGVVLAIDRNGVKTVHRTWKDEDHTHLEAIESKHKTYLRFEYEHDGRPEWLHVTDQKNWY</sequence>
<name>A0A0J1FJU1_9FIRM</name>
<protein>
    <submittedName>
        <fullName evidence="1">Uncharacterized protein</fullName>
    </submittedName>
</protein>
<dbReference type="RefSeq" id="WP_047812134.1">
    <property type="nucleotide sequence ID" value="NZ_LDZY01000031.1"/>
</dbReference>
<evidence type="ECO:0000313" key="1">
    <source>
        <dbReference type="EMBL" id="KLU63697.1"/>
    </source>
</evidence>
<dbReference type="AlphaFoldDB" id="A0A0J1FJU1"/>
<comment type="caution">
    <text evidence="1">The sequence shown here is derived from an EMBL/GenBank/DDBJ whole genome shotgun (WGS) entry which is preliminary data.</text>
</comment>
<dbReference type="PATRIC" id="fig|476652.3.peg.4659"/>
<reference evidence="1 2" key="1">
    <citation type="submission" date="2015-06" db="EMBL/GenBank/DDBJ databases">
        <title>Draft genome of the moderately acidophilic sulfate reducer Candidatus Desulfosporosinus acididurans strain M1.</title>
        <authorList>
            <person name="Poehlein A."/>
            <person name="Petzsch P."/>
            <person name="Johnson B.D."/>
            <person name="Schloemann M."/>
            <person name="Daniel R."/>
            <person name="Muehling M."/>
        </authorList>
    </citation>
    <scope>NUCLEOTIDE SEQUENCE [LARGE SCALE GENOMIC DNA]</scope>
    <source>
        <strain evidence="1 2">M1</strain>
    </source>
</reference>
<evidence type="ECO:0000313" key="2">
    <source>
        <dbReference type="Proteomes" id="UP000036356"/>
    </source>
</evidence>
<accession>A0A0J1FJU1</accession>
<dbReference type="EMBL" id="LDZY01000031">
    <property type="protein sequence ID" value="KLU63697.1"/>
    <property type="molecule type" value="Genomic_DNA"/>
</dbReference>
<dbReference type="Proteomes" id="UP000036356">
    <property type="component" value="Unassembled WGS sequence"/>
</dbReference>
<keyword evidence="2" id="KW-1185">Reference proteome</keyword>